<evidence type="ECO:0000256" key="1">
    <source>
        <dbReference type="SAM" id="MobiDB-lite"/>
    </source>
</evidence>
<evidence type="ECO:0000313" key="3">
    <source>
        <dbReference type="EMBL" id="GGO43382.1"/>
    </source>
</evidence>
<organism evidence="3 4">
    <name type="scientific">Streptomyces lasiicapitis</name>
    <dbReference type="NCBI Taxonomy" id="1923961"/>
    <lineage>
        <taxon>Bacteria</taxon>
        <taxon>Bacillati</taxon>
        <taxon>Actinomycetota</taxon>
        <taxon>Actinomycetes</taxon>
        <taxon>Kitasatosporales</taxon>
        <taxon>Streptomycetaceae</taxon>
        <taxon>Streptomyces</taxon>
    </lineage>
</organism>
<comment type="caution">
    <text evidence="3">The sequence shown here is derived from an EMBL/GenBank/DDBJ whole genome shotgun (WGS) entry which is preliminary data.</text>
</comment>
<reference evidence="4" key="1">
    <citation type="journal article" date="2019" name="Int. J. Syst. Evol. Microbiol.">
        <title>The Global Catalogue of Microorganisms (GCM) 10K type strain sequencing project: providing services to taxonomists for standard genome sequencing and annotation.</title>
        <authorList>
            <consortium name="The Broad Institute Genomics Platform"/>
            <consortium name="The Broad Institute Genome Sequencing Center for Infectious Disease"/>
            <person name="Wu L."/>
            <person name="Ma J."/>
        </authorList>
    </citation>
    <scope>NUCLEOTIDE SEQUENCE [LARGE SCALE GENOMIC DNA]</scope>
    <source>
        <strain evidence="4">CGMCC 4.7349</strain>
    </source>
</reference>
<feature type="region of interest" description="Disordered" evidence="1">
    <location>
        <begin position="73"/>
        <end position="113"/>
    </location>
</feature>
<accession>A0ABQ2LV24</accession>
<dbReference type="Proteomes" id="UP000656881">
    <property type="component" value="Unassembled WGS sequence"/>
</dbReference>
<gene>
    <name evidence="3" type="ORF">GCM10012286_27130</name>
</gene>
<evidence type="ECO:0000256" key="2">
    <source>
        <dbReference type="SAM" id="SignalP"/>
    </source>
</evidence>
<keyword evidence="4" id="KW-1185">Reference proteome</keyword>
<feature type="signal peptide" evidence="2">
    <location>
        <begin position="1"/>
        <end position="32"/>
    </location>
</feature>
<evidence type="ECO:0008006" key="5">
    <source>
        <dbReference type="Google" id="ProtNLM"/>
    </source>
</evidence>
<dbReference type="InterPro" id="IPR045925">
    <property type="entry name" value="DUF6344"/>
</dbReference>
<sequence>MTATKAMKLWTTIVTAVLALFATLGLTSTATAAAPAQQATSASASCTSAPSLTAPMAALWAAAYERSLPPTMKQRIRAEAHGATPSCRHLPTTETEAQDDDQEPTAGNLAAEP</sequence>
<dbReference type="Pfam" id="PF19871">
    <property type="entry name" value="DUF6344"/>
    <property type="match status" value="1"/>
</dbReference>
<feature type="chain" id="PRO_5046776319" description="Secreted protein" evidence="2">
    <location>
        <begin position="33"/>
        <end position="113"/>
    </location>
</feature>
<name>A0ABQ2LV24_9ACTN</name>
<keyword evidence="2" id="KW-0732">Signal</keyword>
<proteinExistence type="predicted"/>
<protein>
    <recommendedName>
        <fullName evidence="5">Secreted protein</fullName>
    </recommendedName>
</protein>
<dbReference type="EMBL" id="BMNG01000005">
    <property type="protein sequence ID" value="GGO43382.1"/>
    <property type="molecule type" value="Genomic_DNA"/>
</dbReference>
<evidence type="ECO:0000313" key="4">
    <source>
        <dbReference type="Proteomes" id="UP000656881"/>
    </source>
</evidence>
<dbReference type="RefSeq" id="WP_189174092.1">
    <property type="nucleotide sequence ID" value="NZ_BMNG01000005.1"/>
</dbReference>